<reference evidence="5 6" key="1">
    <citation type="submission" date="2017-06" db="EMBL/GenBank/DDBJ databases">
        <title>Sequencing and comparative analysis of myxobacterial genomes.</title>
        <authorList>
            <person name="Rupp O."/>
            <person name="Goesmann A."/>
            <person name="Sogaard-Andersen L."/>
        </authorList>
    </citation>
    <scope>NUCLEOTIDE SEQUENCE [LARGE SCALE GENOMIC DNA]</scope>
    <source>
        <strain evidence="5 6">DSM 52655</strain>
    </source>
</reference>
<keyword evidence="2" id="KW-0813">Transport</keyword>
<dbReference type="GO" id="GO:0030288">
    <property type="term" value="C:outer membrane-bounded periplasmic space"/>
    <property type="evidence" value="ECO:0007669"/>
    <property type="project" value="TreeGrafter"/>
</dbReference>
<dbReference type="PANTHER" id="PTHR30097">
    <property type="entry name" value="CATION EFFLUX SYSTEM PROTEIN CUSB"/>
    <property type="match status" value="1"/>
</dbReference>
<dbReference type="EMBL" id="CP022098">
    <property type="protein sequence ID" value="ATB39662.1"/>
    <property type="molecule type" value="Genomic_DNA"/>
</dbReference>
<organism evidence="5 6">
    <name type="scientific">Cystobacter fuscus</name>
    <dbReference type="NCBI Taxonomy" id="43"/>
    <lineage>
        <taxon>Bacteria</taxon>
        <taxon>Pseudomonadati</taxon>
        <taxon>Myxococcota</taxon>
        <taxon>Myxococcia</taxon>
        <taxon>Myxococcales</taxon>
        <taxon>Cystobacterineae</taxon>
        <taxon>Archangiaceae</taxon>
        <taxon>Cystobacter</taxon>
    </lineage>
</organism>
<proteinExistence type="inferred from homology"/>
<dbReference type="KEGG" id="cfus:CYFUS_005107"/>
<dbReference type="Gene3D" id="2.40.420.20">
    <property type="match status" value="1"/>
</dbReference>
<accession>A0A250J877</accession>
<dbReference type="Gene3D" id="1.10.287.470">
    <property type="entry name" value="Helix hairpin bin"/>
    <property type="match status" value="1"/>
</dbReference>
<dbReference type="GO" id="GO:0022857">
    <property type="term" value="F:transmembrane transporter activity"/>
    <property type="evidence" value="ECO:0007669"/>
    <property type="project" value="InterPro"/>
</dbReference>
<dbReference type="Gene3D" id="2.40.50.100">
    <property type="match status" value="1"/>
</dbReference>
<dbReference type="GO" id="GO:0016020">
    <property type="term" value="C:membrane"/>
    <property type="evidence" value="ECO:0007669"/>
    <property type="project" value="InterPro"/>
</dbReference>
<dbReference type="PROSITE" id="PS51257">
    <property type="entry name" value="PROKAR_LIPOPROTEIN"/>
    <property type="match status" value="1"/>
</dbReference>
<dbReference type="InterPro" id="IPR058649">
    <property type="entry name" value="CzcB_C"/>
</dbReference>
<dbReference type="InterPro" id="IPR006143">
    <property type="entry name" value="RND_pump_MFP"/>
</dbReference>
<gene>
    <name evidence="5" type="ORF">CYFUS_005107</name>
</gene>
<protein>
    <submittedName>
        <fullName evidence="5">Secretion protein HlyD</fullName>
    </submittedName>
</protein>
<dbReference type="FunFam" id="2.40.420.20:FF:000006">
    <property type="entry name" value="RND family efflux transporter MFP subunit"/>
    <property type="match status" value="1"/>
</dbReference>
<dbReference type="GO" id="GO:0060003">
    <property type="term" value="P:copper ion export"/>
    <property type="evidence" value="ECO:0007669"/>
    <property type="project" value="TreeGrafter"/>
</dbReference>
<dbReference type="GO" id="GO:0046914">
    <property type="term" value="F:transition metal ion binding"/>
    <property type="evidence" value="ECO:0007669"/>
    <property type="project" value="TreeGrafter"/>
</dbReference>
<dbReference type="Proteomes" id="UP000217257">
    <property type="component" value="Chromosome"/>
</dbReference>
<evidence type="ECO:0000259" key="4">
    <source>
        <dbReference type="Pfam" id="PF25975"/>
    </source>
</evidence>
<dbReference type="Pfam" id="PF25975">
    <property type="entry name" value="CzcB_C"/>
    <property type="match status" value="1"/>
</dbReference>
<evidence type="ECO:0000313" key="5">
    <source>
        <dbReference type="EMBL" id="ATB39662.1"/>
    </source>
</evidence>
<dbReference type="NCBIfam" id="TIGR01730">
    <property type="entry name" value="RND_mfp"/>
    <property type="match status" value="1"/>
</dbReference>
<evidence type="ECO:0000256" key="3">
    <source>
        <dbReference type="SAM" id="Coils"/>
    </source>
</evidence>
<dbReference type="GO" id="GO:0015679">
    <property type="term" value="P:plasma membrane copper ion transport"/>
    <property type="evidence" value="ECO:0007669"/>
    <property type="project" value="TreeGrafter"/>
</dbReference>
<evidence type="ECO:0000256" key="2">
    <source>
        <dbReference type="ARBA" id="ARBA00022448"/>
    </source>
</evidence>
<dbReference type="AlphaFoldDB" id="A0A250J877"/>
<feature type="domain" description="CzcB-like C-terminal circularly permuted SH3-like" evidence="4">
    <location>
        <begin position="443"/>
        <end position="504"/>
    </location>
</feature>
<evidence type="ECO:0000313" key="6">
    <source>
        <dbReference type="Proteomes" id="UP000217257"/>
    </source>
</evidence>
<comment type="similarity">
    <text evidence="1">Belongs to the membrane fusion protein (MFP) (TC 8.A.1) family.</text>
</comment>
<evidence type="ECO:0000256" key="1">
    <source>
        <dbReference type="ARBA" id="ARBA00009477"/>
    </source>
</evidence>
<dbReference type="SUPFAM" id="SSF111369">
    <property type="entry name" value="HlyD-like secretion proteins"/>
    <property type="match status" value="1"/>
</dbReference>
<keyword evidence="3" id="KW-0175">Coiled coil</keyword>
<dbReference type="Gene3D" id="2.40.30.170">
    <property type="match status" value="1"/>
</dbReference>
<dbReference type="InterPro" id="IPR051909">
    <property type="entry name" value="MFP_Cation_Efflux"/>
</dbReference>
<dbReference type="PANTHER" id="PTHR30097:SF15">
    <property type="entry name" value="CATION EFFLUX SYSTEM PROTEIN CUSB"/>
    <property type="match status" value="1"/>
</dbReference>
<name>A0A250J877_9BACT</name>
<sequence length="519" mass="55516">MKRLMILLPLVLVAACHSHSHEGDVGHGHAHGHDAADERPALSFTHWTEASELFIELPALVRGEESPCAAHVTKLEGFAALAEGRVSVVLRGDSGEERFDSQGPSVPGIFRPVVKPAATGRRRLLVEIRAPGLSADHDLGDVTVFESAAAARAGIPEEPEAPGRIPFLKEQQWPIEFATALVSEHALRPTLRATGEVRARSDGEVLVRAPAAGRVATSGRAFPRLGEQVSVDDPLGVIAPRLEAADVASLELAITRADLELRFAERERERLEKLRAEGAVPERRVEEAVRATEDAQASLSAARRRLEQFRRVQRTAGGGEGTVALRAPLSGTVTELHVAPGAFVEVGAPLFRVTDLTQLWLEARVAEIDVGRLGTPRGASFLVEGGEEAIELPADALVTRGQVIDPLTRTLPLVFTVDNAGARWAVGAFARVLIVNGEERRALAVPESSVVDDSGVSVVFVQVEGESFERRVVRLGVRDRGHAEVLSGVRTGEHVVTRGAWSVKLAASSGSIPAHGHSH</sequence>
<feature type="coiled-coil region" evidence="3">
    <location>
        <begin position="247"/>
        <end position="274"/>
    </location>
</feature>